<evidence type="ECO:0000313" key="3">
    <source>
        <dbReference type="Proteomes" id="UP001500432"/>
    </source>
</evidence>
<gene>
    <name evidence="2" type="ORF">GCM10009849_10940</name>
</gene>
<feature type="compositionally biased region" description="Basic and acidic residues" evidence="1">
    <location>
        <begin position="92"/>
        <end position="111"/>
    </location>
</feature>
<dbReference type="RefSeq" id="WP_344298666.1">
    <property type="nucleotide sequence ID" value="NZ_BAAAQW010000003.1"/>
</dbReference>
<evidence type="ECO:0000313" key="2">
    <source>
        <dbReference type="EMBL" id="GAA2198402.1"/>
    </source>
</evidence>
<accession>A0ABP5NJU1</accession>
<feature type="region of interest" description="Disordered" evidence="1">
    <location>
        <begin position="92"/>
        <end position="112"/>
    </location>
</feature>
<evidence type="ECO:0000256" key="1">
    <source>
        <dbReference type="SAM" id="MobiDB-lite"/>
    </source>
</evidence>
<keyword evidence="3" id="KW-1185">Reference proteome</keyword>
<reference evidence="3" key="1">
    <citation type="journal article" date="2019" name="Int. J. Syst. Evol. Microbiol.">
        <title>The Global Catalogue of Microorganisms (GCM) 10K type strain sequencing project: providing services to taxonomists for standard genome sequencing and annotation.</title>
        <authorList>
            <consortium name="The Broad Institute Genomics Platform"/>
            <consortium name="The Broad Institute Genome Sequencing Center for Infectious Disease"/>
            <person name="Wu L."/>
            <person name="Ma J."/>
        </authorList>
    </citation>
    <scope>NUCLEOTIDE SEQUENCE [LARGE SCALE GENOMIC DNA]</scope>
    <source>
        <strain evidence="3">JCM 16034</strain>
    </source>
</reference>
<protein>
    <recommendedName>
        <fullName evidence="4">Methyltransferase domain-containing protein</fullName>
    </recommendedName>
</protein>
<organism evidence="2 3">
    <name type="scientific">Sinomonas flava</name>
    <dbReference type="NCBI Taxonomy" id="496857"/>
    <lineage>
        <taxon>Bacteria</taxon>
        <taxon>Bacillati</taxon>
        <taxon>Actinomycetota</taxon>
        <taxon>Actinomycetes</taxon>
        <taxon>Micrococcales</taxon>
        <taxon>Micrococcaceae</taxon>
        <taxon>Sinomonas</taxon>
    </lineage>
</organism>
<dbReference type="EMBL" id="BAAAQW010000003">
    <property type="protein sequence ID" value="GAA2198402.1"/>
    <property type="molecule type" value="Genomic_DNA"/>
</dbReference>
<sequence length="125" mass="13245">MGDATALDFPDAHFDVGLTVHVGMNVARDSATSFLASPDEMAAFLEGAGSTIVDPTGSSAEGLAWFEVMAARLAESGRPPVTFATFLGSELRRHDAQSGREPPRGADPDRHLRLRGVTALLPARR</sequence>
<dbReference type="Proteomes" id="UP001500432">
    <property type="component" value="Unassembled WGS sequence"/>
</dbReference>
<comment type="caution">
    <text evidence="2">The sequence shown here is derived from an EMBL/GenBank/DDBJ whole genome shotgun (WGS) entry which is preliminary data.</text>
</comment>
<proteinExistence type="predicted"/>
<evidence type="ECO:0008006" key="4">
    <source>
        <dbReference type="Google" id="ProtNLM"/>
    </source>
</evidence>
<name>A0ABP5NJU1_9MICC</name>